<dbReference type="OrthoDB" id="5516192at2759"/>
<accession>A0A9N9BGW1</accession>
<evidence type="ECO:0000313" key="1">
    <source>
        <dbReference type="EMBL" id="CAG8564187.1"/>
    </source>
</evidence>
<sequence>MASSPNNNDPPEYQGPLTKMGLITNNKRFRGDRPSPGPHRCYLHYLDIFYGLTLDPMEFREPCIAFWKCMRSEEGRKEPPRWRPLREQQLQQIESKYSDIKAFTIPLFFQQSDNKSPFFEVRFPRLLVLYANKKHAEE</sequence>
<proteinExistence type="predicted"/>
<name>A0A9N9BGW1_9GLOM</name>
<keyword evidence="2" id="KW-1185">Reference proteome</keyword>
<dbReference type="Proteomes" id="UP000789759">
    <property type="component" value="Unassembled WGS sequence"/>
</dbReference>
<comment type="caution">
    <text evidence="1">The sequence shown here is derived from an EMBL/GenBank/DDBJ whole genome shotgun (WGS) entry which is preliminary data.</text>
</comment>
<gene>
    <name evidence="1" type="ORF">CPELLU_LOCUS5345</name>
</gene>
<dbReference type="AlphaFoldDB" id="A0A9N9BGW1"/>
<dbReference type="EMBL" id="CAJVQA010003029">
    <property type="protein sequence ID" value="CAG8564187.1"/>
    <property type="molecule type" value="Genomic_DNA"/>
</dbReference>
<protein>
    <submittedName>
        <fullName evidence="1">20340_t:CDS:1</fullName>
    </submittedName>
</protein>
<organism evidence="1 2">
    <name type="scientific">Cetraspora pellucida</name>
    <dbReference type="NCBI Taxonomy" id="1433469"/>
    <lineage>
        <taxon>Eukaryota</taxon>
        <taxon>Fungi</taxon>
        <taxon>Fungi incertae sedis</taxon>
        <taxon>Mucoromycota</taxon>
        <taxon>Glomeromycotina</taxon>
        <taxon>Glomeromycetes</taxon>
        <taxon>Diversisporales</taxon>
        <taxon>Gigasporaceae</taxon>
        <taxon>Cetraspora</taxon>
    </lineage>
</organism>
<reference evidence="1" key="1">
    <citation type="submission" date="2021-06" db="EMBL/GenBank/DDBJ databases">
        <authorList>
            <person name="Kallberg Y."/>
            <person name="Tangrot J."/>
            <person name="Rosling A."/>
        </authorList>
    </citation>
    <scope>NUCLEOTIDE SEQUENCE</scope>
    <source>
        <strain evidence="1">FL966</strain>
    </source>
</reference>
<evidence type="ECO:0000313" key="2">
    <source>
        <dbReference type="Proteomes" id="UP000789759"/>
    </source>
</evidence>